<evidence type="ECO:0000259" key="1">
    <source>
        <dbReference type="Pfam" id="PF03869"/>
    </source>
</evidence>
<dbReference type="RefSeq" id="WP_167093378.1">
    <property type="nucleotide sequence ID" value="NZ_WHJG01000056.1"/>
</dbReference>
<dbReference type="InterPro" id="IPR005569">
    <property type="entry name" value="Arc_DNA-bd_dom"/>
</dbReference>
<evidence type="ECO:0000313" key="2">
    <source>
        <dbReference type="EMBL" id="NHZ83569.1"/>
    </source>
</evidence>
<evidence type="ECO:0000313" key="3">
    <source>
        <dbReference type="Proteomes" id="UP000621455"/>
    </source>
</evidence>
<reference evidence="2 3" key="1">
    <citation type="submission" date="2019-10" db="EMBL/GenBank/DDBJ databases">
        <title>Taxonomy of Antarctic Massilia spp.: description of Massilia rubra sp. nov., Massilia aquatica sp. nov., Massilia mucilaginosa sp. nov., Massilia frigida sp. nov. isolated from streams, lakes and regoliths.</title>
        <authorList>
            <person name="Holochova P."/>
            <person name="Sedlacek I."/>
            <person name="Kralova S."/>
            <person name="Maslanova I."/>
            <person name="Busse H.-J."/>
            <person name="Stankova E."/>
            <person name="Vrbovska V."/>
            <person name="Kovarovic V."/>
            <person name="Bartak M."/>
            <person name="Svec P."/>
            <person name="Pantucek R."/>
        </authorList>
    </citation>
    <scope>NUCLEOTIDE SEQUENCE [LARGE SCALE GENOMIC DNA]</scope>
    <source>
        <strain evidence="2 3">CCM 8695</strain>
    </source>
</reference>
<accession>A0ABX0NIW8</accession>
<dbReference type="InterPro" id="IPR010985">
    <property type="entry name" value="Ribbon_hlx_hlx"/>
</dbReference>
<dbReference type="EMBL" id="WHJG01000056">
    <property type="protein sequence ID" value="NHZ83569.1"/>
    <property type="molecule type" value="Genomic_DNA"/>
</dbReference>
<dbReference type="SUPFAM" id="SSF47598">
    <property type="entry name" value="Ribbon-helix-helix"/>
    <property type="match status" value="1"/>
</dbReference>
<name>A0ABX0NIW8_9BURK</name>
<sequence>MTKASQPETLTRTTLRLPTSLYQELEEAAKYHGRSINAETVARLQAASVNDQFSRLFVELAEIKAIDKEILSTVADRRP</sequence>
<dbReference type="InterPro" id="IPR013321">
    <property type="entry name" value="Arc_rbn_hlx_hlx"/>
</dbReference>
<proteinExistence type="predicted"/>
<dbReference type="GO" id="GO:0003677">
    <property type="term" value="F:DNA binding"/>
    <property type="evidence" value="ECO:0007669"/>
    <property type="project" value="UniProtKB-KW"/>
</dbReference>
<dbReference type="Pfam" id="PF03869">
    <property type="entry name" value="Arc"/>
    <property type="match status" value="1"/>
</dbReference>
<dbReference type="Gene3D" id="1.10.1220.10">
    <property type="entry name" value="Met repressor-like"/>
    <property type="match status" value="1"/>
</dbReference>
<dbReference type="Proteomes" id="UP000621455">
    <property type="component" value="Unassembled WGS sequence"/>
</dbReference>
<keyword evidence="3" id="KW-1185">Reference proteome</keyword>
<organism evidence="2 3">
    <name type="scientific">Massilia frigida</name>
    <dbReference type="NCBI Taxonomy" id="2609281"/>
    <lineage>
        <taxon>Bacteria</taxon>
        <taxon>Pseudomonadati</taxon>
        <taxon>Pseudomonadota</taxon>
        <taxon>Betaproteobacteria</taxon>
        <taxon>Burkholderiales</taxon>
        <taxon>Oxalobacteraceae</taxon>
        <taxon>Telluria group</taxon>
        <taxon>Massilia</taxon>
    </lineage>
</organism>
<protein>
    <submittedName>
        <fullName evidence="2">Arc family DNA-binding protein</fullName>
    </submittedName>
</protein>
<keyword evidence="2" id="KW-0238">DNA-binding</keyword>
<comment type="caution">
    <text evidence="2">The sequence shown here is derived from an EMBL/GenBank/DDBJ whole genome shotgun (WGS) entry which is preliminary data.</text>
</comment>
<gene>
    <name evidence="2" type="ORF">F2P44_30515</name>
</gene>
<feature type="domain" description="Arc-like DNA binding" evidence="1">
    <location>
        <begin position="15"/>
        <end position="47"/>
    </location>
</feature>